<dbReference type="Gene3D" id="3.40.50.720">
    <property type="entry name" value="NAD(P)-binding Rossmann-like Domain"/>
    <property type="match status" value="2"/>
</dbReference>
<evidence type="ECO:0000256" key="1">
    <source>
        <dbReference type="ARBA" id="ARBA00023002"/>
    </source>
</evidence>
<reference evidence="4" key="1">
    <citation type="journal article" date="2022" name="G3 (Bethesda)">
        <title>High quality genome of the basidiomycete yeast Dioszegia hungarica PDD-24b-2 isolated from cloud water.</title>
        <authorList>
            <person name="Jarrige D."/>
            <person name="Haridas S."/>
            <person name="Bleykasten-Grosshans C."/>
            <person name="Joly M."/>
            <person name="Nadalig T."/>
            <person name="Sancelme M."/>
            <person name="Vuilleumier S."/>
            <person name="Grigoriev I.V."/>
            <person name="Amato P."/>
            <person name="Bringel F."/>
        </authorList>
    </citation>
    <scope>NUCLEOTIDE SEQUENCE</scope>
    <source>
        <strain evidence="4">PDD-24b-2</strain>
    </source>
</reference>
<dbReference type="FunFam" id="3.40.50.720:FF:000363">
    <property type="entry name" value="D-isomer specific 2-hydroxyacid dehydrogenase"/>
    <property type="match status" value="1"/>
</dbReference>
<dbReference type="Proteomes" id="UP001164286">
    <property type="component" value="Unassembled WGS sequence"/>
</dbReference>
<dbReference type="EMBL" id="JAKWFO010000005">
    <property type="protein sequence ID" value="KAI9637135.1"/>
    <property type="molecule type" value="Genomic_DNA"/>
</dbReference>
<dbReference type="PANTHER" id="PTHR43333:SF1">
    <property type="entry name" value="D-ISOMER SPECIFIC 2-HYDROXYACID DEHYDROGENASE NAD-BINDING DOMAIN-CONTAINING PROTEIN"/>
    <property type="match status" value="1"/>
</dbReference>
<dbReference type="SUPFAM" id="SSF51735">
    <property type="entry name" value="NAD(P)-binding Rossmann-fold domains"/>
    <property type="match status" value="1"/>
</dbReference>
<dbReference type="GO" id="GO:0051287">
    <property type="term" value="F:NAD binding"/>
    <property type="evidence" value="ECO:0007669"/>
    <property type="project" value="InterPro"/>
</dbReference>
<dbReference type="InterPro" id="IPR006140">
    <property type="entry name" value="D-isomer_DH_NAD-bd"/>
</dbReference>
<dbReference type="GO" id="GO:0016491">
    <property type="term" value="F:oxidoreductase activity"/>
    <property type="evidence" value="ECO:0007669"/>
    <property type="project" value="UniProtKB-KW"/>
</dbReference>
<organism evidence="4 5">
    <name type="scientific">Dioszegia hungarica</name>
    <dbReference type="NCBI Taxonomy" id="4972"/>
    <lineage>
        <taxon>Eukaryota</taxon>
        <taxon>Fungi</taxon>
        <taxon>Dikarya</taxon>
        <taxon>Basidiomycota</taxon>
        <taxon>Agaricomycotina</taxon>
        <taxon>Tremellomycetes</taxon>
        <taxon>Tremellales</taxon>
        <taxon>Bulleribasidiaceae</taxon>
        <taxon>Dioszegia</taxon>
    </lineage>
</organism>
<dbReference type="GeneID" id="77728851"/>
<name>A0AA38HAE4_9TREE</name>
<dbReference type="PANTHER" id="PTHR43333">
    <property type="entry name" value="2-HACID_DH_C DOMAIN-CONTAINING PROTEIN"/>
    <property type="match status" value="1"/>
</dbReference>
<protein>
    <submittedName>
        <fullName evidence="4">D-isomer specific 2-hydroxyacid dehydrogenase</fullName>
    </submittedName>
</protein>
<keyword evidence="1" id="KW-0560">Oxidoreductase</keyword>
<feature type="domain" description="D-isomer specific 2-hydroxyacid dehydrogenase NAD-binding" evidence="3">
    <location>
        <begin position="151"/>
        <end position="322"/>
    </location>
</feature>
<gene>
    <name evidence="4" type="ORF">MKK02DRAFT_37411</name>
</gene>
<proteinExistence type="predicted"/>
<evidence type="ECO:0000259" key="3">
    <source>
        <dbReference type="Pfam" id="PF02826"/>
    </source>
</evidence>
<keyword evidence="2" id="KW-0520">NAD</keyword>
<dbReference type="Pfam" id="PF02826">
    <property type="entry name" value="2-Hacid_dh_C"/>
    <property type="match status" value="1"/>
</dbReference>
<dbReference type="RefSeq" id="XP_052946912.1">
    <property type="nucleotide sequence ID" value="XM_053089646.1"/>
</dbReference>
<sequence>MIDGYSDAAVTVTLSDSKLEEIKAQFDRVHYYPDGTFPEELLEKIDIWYTSWLGLPEKVTDVAQVPRTKIVQMSSAGANNFLASKVMSSDEAKKQIKVCSASGIHTLSIPQYVIANIVNLYVKLQVQFHIVRTEARWPSRPEVIKAAGLTEAKQTGNRSLRGKTAGFLGYGHIARETARLLKAFNCEIIAANTKGDKRPEEGYAMSGTGDADGSIPSAYYATSDPASFREFLSKCDILVASLPSTKQTHYMLTADHLAALPEGSVFVNIGRGDLVKSEDILAALDAPGGLEGVALDVTDPEPLTDGHPLFTHPRAIITPHTSGSFEGYFDSGADVLLFQADRLKAGRDPVNVVDPVKGY</sequence>
<accession>A0AA38HAE4</accession>
<evidence type="ECO:0000256" key="2">
    <source>
        <dbReference type="ARBA" id="ARBA00023027"/>
    </source>
</evidence>
<comment type="caution">
    <text evidence="4">The sequence shown here is derived from an EMBL/GenBank/DDBJ whole genome shotgun (WGS) entry which is preliminary data.</text>
</comment>
<dbReference type="InterPro" id="IPR036291">
    <property type="entry name" value="NAD(P)-bd_dom_sf"/>
</dbReference>
<evidence type="ECO:0000313" key="5">
    <source>
        <dbReference type="Proteomes" id="UP001164286"/>
    </source>
</evidence>
<evidence type="ECO:0000313" key="4">
    <source>
        <dbReference type="EMBL" id="KAI9637135.1"/>
    </source>
</evidence>
<keyword evidence="5" id="KW-1185">Reference proteome</keyword>
<dbReference type="AlphaFoldDB" id="A0AA38HAE4"/>